<reference evidence="2 3" key="1">
    <citation type="submission" date="2017-03" db="EMBL/GenBank/DDBJ databases">
        <title>Genome analysis of strain PAMC 26510.</title>
        <authorList>
            <person name="Oh H.-M."/>
            <person name="Yang J.-A."/>
        </authorList>
    </citation>
    <scope>NUCLEOTIDE SEQUENCE [LARGE SCALE GENOMIC DNA]</scope>
    <source>
        <strain evidence="2 3">PAMC 26510</strain>
    </source>
</reference>
<dbReference type="InterPro" id="IPR029058">
    <property type="entry name" value="AB_hydrolase_fold"/>
</dbReference>
<evidence type="ECO:0000313" key="3">
    <source>
        <dbReference type="Proteomes" id="UP000194546"/>
    </source>
</evidence>
<name>A0A242M8E6_CABSO</name>
<dbReference type="PANTHER" id="PTHR37017:SF11">
    <property type="entry name" value="ESTERASE_LIPASE_THIOESTERASE DOMAIN-CONTAINING PROTEIN"/>
    <property type="match status" value="1"/>
</dbReference>
<dbReference type="Gene3D" id="3.40.50.1820">
    <property type="entry name" value="alpha/beta hydrolase"/>
    <property type="match status" value="1"/>
</dbReference>
<comment type="caution">
    <text evidence="2">The sequence shown here is derived from an EMBL/GenBank/DDBJ whole genome shotgun (WGS) entry which is preliminary data.</text>
</comment>
<proteinExistence type="predicted"/>
<evidence type="ECO:0000313" key="2">
    <source>
        <dbReference type="EMBL" id="OTP67421.1"/>
    </source>
</evidence>
<protein>
    <submittedName>
        <fullName evidence="2">Putative signal peptide protein</fullName>
    </submittedName>
</protein>
<dbReference type="AlphaFoldDB" id="A0A242M8E6"/>
<feature type="domain" description="AB hydrolase-1" evidence="1">
    <location>
        <begin position="2"/>
        <end position="116"/>
    </location>
</feature>
<accession>A0A242M8E6</accession>
<dbReference type="SUPFAM" id="SSF53474">
    <property type="entry name" value="alpha/beta-Hydrolases"/>
    <property type="match status" value="1"/>
</dbReference>
<evidence type="ECO:0000259" key="1">
    <source>
        <dbReference type="Pfam" id="PF12697"/>
    </source>
</evidence>
<dbReference type="Proteomes" id="UP000194546">
    <property type="component" value="Unassembled WGS sequence"/>
</dbReference>
<sequence>MHGAFADSSSWNGVVSRLLAKGYPVVAVANPLRGVQSDARSVAEALDSIHGPIILVGHSYGGNVITNAATGNANVKALVYVAGLAPDSGESAATLSGKFPGSTLGPTLAPPVLLAEGGKDLYIKQPDFHAQFAADTCLPHRRR</sequence>
<dbReference type="Pfam" id="PF12697">
    <property type="entry name" value="Abhydrolase_6"/>
    <property type="match status" value="1"/>
</dbReference>
<dbReference type="PANTHER" id="PTHR37017">
    <property type="entry name" value="AB HYDROLASE-1 DOMAIN-CONTAINING PROTEIN-RELATED"/>
    <property type="match status" value="1"/>
</dbReference>
<dbReference type="InterPro" id="IPR052897">
    <property type="entry name" value="Sec-Metab_Biosynth_Hydrolase"/>
</dbReference>
<dbReference type="EMBL" id="NBTY01000196">
    <property type="protein sequence ID" value="OTP67421.1"/>
    <property type="molecule type" value="Genomic_DNA"/>
</dbReference>
<dbReference type="InterPro" id="IPR000073">
    <property type="entry name" value="AB_hydrolase_1"/>
</dbReference>
<gene>
    <name evidence="2" type="ORF">PAMC26510_31290</name>
</gene>
<organism evidence="2 3">
    <name type="scientific">Caballeronia sordidicola</name>
    <name type="common">Burkholderia sordidicola</name>
    <dbReference type="NCBI Taxonomy" id="196367"/>
    <lineage>
        <taxon>Bacteria</taxon>
        <taxon>Pseudomonadati</taxon>
        <taxon>Pseudomonadota</taxon>
        <taxon>Betaproteobacteria</taxon>
        <taxon>Burkholderiales</taxon>
        <taxon>Burkholderiaceae</taxon>
        <taxon>Caballeronia</taxon>
    </lineage>
</organism>